<reference evidence="2" key="1">
    <citation type="submission" date="2022-12" db="EMBL/GenBank/DDBJ databases">
        <title>Draft genome sequence of the thermophilic strain Brevibacillus thermoruber HT42, isolated from Los Humeros, Puebla, Mexico, with biotechnological potential.</title>
        <authorList>
            <person name="Lara Sanchez J."/>
            <person name="Solis Palacios R."/>
            <person name="Bustos Baena A.S."/>
            <person name="Ruz Baez A.E."/>
            <person name="Espinosa Luna G."/>
            <person name="Oliart Ros R.M."/>
        </authorList>
    </citation>
    <scope>NUCLEOTIDE SEQUENCE</scope>
    <source>
        <strain evidence="2">HT42</strain>
    </source>
</reference>
<dbReference type="InterPro" id="IPR002545">
    <property type="entry name" value="CheW-lke_dom"/>
</dbReference>
<organism evidence="2 3">
    <name type="scientific">Brevibacillus thermoruber</name>
    <dbReference type="NCBI Taxonomy" id="33942"/>
    <lineage>
        <taxon>Bacteria</taxon>
        <taxon>Bacillati</taxon>
        <taxon>Bacillota</taxon>
        <taxon>Bacilli</taxon>
        <taxon>Bacillales</taxon>
        <taxon>Paenibacillaceae</taxon>
        <taxon>Brevibacillus</taxon>
    </lineage>
</organism>
<dbReference type="AlphaFoldDB" id="A0A9X3TVF7"/>
<accession>A0A9X3TVF7</accession>
<gene>
    <name evidence="2" type="ORF">O3V59_22075</name>
</gene>
<sequence length="152" mass="17115">MLAEVFKAVIFRVGDEEYGLHIDHVLSIERMQPVTTVPKMPEYVKGVIHLRGIVTPIIELRKALLQSDVEENDDTRIIAVKVDGQPIGLVVDEATDVIDIPLDSIQKLNYGHYDVSFLLGVAKLNDRLLVLIDINNLLRNITSIDEWKNAMS</sequence>
<dbReference type="Gene3D" id="2.40.50.180">
    <property type="entry name" value="CheA-289, Domain 4"/>
    <property type="match status" value="1"/>
</dbReference>
<evidence type="ECO:0000313" key="2">
    <source>
        <dbReference type="EMBL" id="MDA5111025.1"/>
    </source>
</evidence>
<dbReference type="PANTHER" id="PTHR22617">
    <property type="entry name" value="CHEMOTAXIS SENSOR HISTIDINE KINASE-RELATED"/>
    <property type="match status" value="1"/>
</dbReference>
<dbReference type="GO" id="GO:0006935">
    <property type="term" value="P:chemotaxis"/>
    <property type="evidence" value="ECO:0007669"/>
    <property type="project" value="InterPro"/>
</dbReference>
<dbReference type="Gene3D" id="2.30.30.40">
    <property type="entry name" value="SH3 Domains"/>
    <property type="match status" value="1"/>
</dbReference>
<comment type="caution">
    <text evidence="2">The sequence shown here is derived from an EMBL/GenBank/DDBJ whole genome shotgun (WGS) entry which is preliminary data.</text>
</comment>
<dbReference type="PANTHER" id="PTHR22617:SF23">
    <property type="entry name" value="CHEMOTAXIS PROTEIN CHEW"/>
    <property type="match status" value="1"/>
</dbReference>
<dbReference type="SMART" id="SM00260">
    <property type="entry name" value="CheW"/>
    <property type="match status" value="1"/>
</dbReference>
<dbReference type="Proteomes" id="UP001151071">
    <property type="component" value="Unassembled WGS sequence"/>
</dbReference>
<dbReference type="PROSITE" id="PS50851">
    <property type="entry name" value="CHEW"/>
    <property type="match status" value="1"/>
</dbReference>
<dbReference type="SUPFAM" id="SSF50341">
    <property type="entry name" value="CheW-like"/>
    <property type="match status" value="1"/>
</dbReference>
<keyword evidence="3" id="KW-1185">Reference proteome</keyword>
<dbReference type="Pfam" id="PF01584">
    <property type="entry name" value="CheW"/>
    <property type="match status" value="1"/>
</dbReference>
<dbReference type="GO" id="GO:0005829">
    <property type="term" value="C:cytosol"/>
    <property type="evidence" value="ECO:0007669"/>
    <property type="project" value="TreeGrafter"/>
</dbReference>
<dbReference type="RefSeq" id="WP_271141075.1">
    <property type="nucleotide sequence ID" value="NZ_JAPYYP010000061.1"/>
</dbReference>
<dbReference type="EMBL" id="JAPYYP010000061">
    <property type="protein sequence ID" value="MDA5111025.1"/>
    <property type="molecule type" value="Genomic_DNA"/>
</dbReference>
<evidence type="ECO:0000259" key="1">
    <source>
        <dbReference type="PROSITE" id="PS50851"/>
    </source>
</evidence>
<proteinExistence type="predicted"/>
<dbReference type="InterPro" id="IPR036061">
    <property type="entry name" value="CheW-like_dom_sf"/>
</dbReference>
<dbReference type="InterPro" id="IPR039315">
    <property type="entry name" value="CheW"/>
</dbReference>
<feature type="domain" description="CheW-like" evidence="1">
    <location>
        <begin position="5"/>
        <end position="143"/>
    </location>
</feature>
<name>A0A9X3TVF7_9BACL</name>
<dbReference type="GO" id="GO:0007165">
    <property type="term" value="P:signal transduction"/>
    <property type="evidence" value="ECO:0007669"/>
    <property type="project" value="InterPro"/>
</dbReference>
<evidence type="ECO:0000313" key="3">
    <source>
        <dbReference type="Proteomes" id="UP001151071"/>
    </source>
</evidence>
<protein>
    <submittedName>
        <fullName evidence="2">Chemotaxis protein CheW</fullName>
    </submittedName>
</protein>